<dbReference type="HOGENOM" id="CLU_1619496_0_0_1"/>
<keyword evidence="1" id="KW-1133">Transmembrane helix</keyword>
<accession>H8ZAE6</accession>
<name>H8ZAE6_NEMA1</name>
<proteinExistence type="predicted"/>
<keyword evidence="1" id="KW-0472">Membrane</keyword>
<protein>
    <submittedName>
        <fullName evidence="2">Uncharacterized protein</fullName>
    </submittedName>
</protein>
<dbReference type="Proteomes" id="UP000005622">
    <property type="component" value="Unassembled WGS sequence"/>
</dbReference>
<keyword evidence="1" id="KW-0812">Transmembrane</keyword>
<gene>
    <name evidence="2" type="ORF">NERG_00567</name>
</gene>
<sequence length="164" mass="18986">MILKFLLRRNRFCIANLVYILGTLCVGMHSLFLGGHNIIFRGLTAGWSIVVAVCMYICCFYKITISNMMYAMYLMIINIGTLLLIVFLRFLFEFNASDPLAVPFDNIPIAVICFFSLANMLYITSIRKCLVDGLVQPVFIQRRKKIESRVVYARREYPEIFNIQ</sequence>
<evidence type="ECO:0000313" key="2">
    <source>
        <dbReference type="EMBL" id="EHY66927.1"/>
    </source>
</evidence>
<dbReference type="AlphaFoldDB" id="H8ZAE6"/>
<feature type="transmembrane region" description="Helical" evidence="1">
    <location>
        <begin position="38"/>
        <end position="58"/>
    </location>
</feature>
<feature type="transmembrane region" description="Helical" evidence="1">
    <location>
        <begin position="12"/>
        <end position="32"/>
    </location>
</feature>
<dbReference type="EMBL" id="JH604633">
    <property type="protein sequence ID" value="EHY66927.1"/>
    <property type="molecule type" value="Genomic_DNA"/>
</dbReference>
<evidence type="ECO:0000256" key="1">
    <source>
        <dbReference type="SAM" id="Phobius"/>
    </source>
</evidence>
<organism evidence="2">
    <name type="scientific">Nematocida ausubeli (strain ATCC PRA-371 / ERTm2)</name>
    <name type="common">Nematode killer fungus</name>
    <dbReference type="NCBI Taxonomy" id="1913371"/>
    <lineage>
        <taxon>Eukaryota</taxon>
        <taxon>Fungi</taxon>
        <taxon>Fungi incertae sedis</taxon>
        <taxon>Microsporidia</taxon>
        <taxon>Nematocida</taxon>
    </lineage>
</organism>
<reference evidence="2" key="1">
    <citation type="submission" date="2011-03" db="EMBL/GenBank/DDBJ databases">
        <title>The Genome Sequence of Nematocida sp1 strain ERTm2.</title>
        <authorList>
            <consortium name="The Broad Institute Genome Sequencing Platform"/>
            <consortium name="The Broad Institute Genome Sequencing Center for Infectious Disease"/>
            <person name="Cuomo C."/>
            <person name="Troemel E."/>
            <person name="Young S.K."/>
            <person name="Zeng Q."/>
            <person name="Gargeya S."/>
            <person name="Fitzgerald M."/>
            <person name="Haas B."/>
            <person name="Abouelleil A."/>
            <person name="Alvarado L."/>
            <person name="Arachchi H.M."/>
            <person name="Berlin A."/>
            <person name="Brown A."/>
            <person name="Chapman S.B."/>
            <person name="Chen Z."/>
            <person name="Dunbar C."/>
            <person name="Freedman E."/>
            <person name="Gearin G."/>
            <person name="Gellesch M."/>
            <person name="Goldberg J."/>
            <person name="Griggs A."/>
            <person name="Gujja S."/>
            <person name="Heilman E.R."/>
            <person name="Heiman D."/>
            <person name="Howarth C."/>
            <person name="Larson L."/>
            <person name="Lui A."/>
            <person name="MacDonald P.J.P."/>
            <person name="Mehta T."/>
            <person name="Montmayeur A."/>
            <person name="Murphy C."/>
            <person name="Neiman D."/>
            <person name="Pearson M."/>
            <person name="Priest M."/>
            <person name="Roberts A."/>
            <person name="Saif S."/>
            <person name="Shea T."/>
            <person name="Shenoy N."/>
            <person name="Sisk P."/>
            <person name="Stolte C."/>
            <person name="Sykes S."/>
            <person name="White J."/>
            <person name="Yandava C."/>
            <person name="Wortman J."/>
            <person name="Nusbaum C."/>
            <person name="Birren B."/>
        </authorList>
    </citation>
    <scope>NUCLEOTIDE SEQUENCE</scope>
    <source>
        <strain evidence="2">ERTm2</strain>
    </source>
</reference>
<feature type="transmembrane region" description="Helical" evidence="1">
    <location>
        <begin position="70"/>
        <end position="92"/>
    </location>
</feature>
<feature type="transmembrane region" description="Helical" evidence="1">
    <location>
        <begin position="107"/>
        <end position="124"/>
    </location>
</feature>